<keyword evidence="5" id="KW-0051">Antiviral defense</keyword>
<evidence type="ECO:0000256" key="6">
    <source>
        <dbReference type="ARBA" id="ARBA00031723"/>
    </source>
</evidence>
<dbReference type="GO" id="GO:0003723">
    <property type="term" value="F:RNA binding"/>
    <property type="evidence" value="ECO:0007669"/>
    <property type="project" value="UniProtKB-KW"/>
</dbReference>
<dbReference type="Proteomes" id="UP000286715">
    <property type="component" value="Unassembled WGS sequence"/>
</dbReference>
<dbReference type="AlphaFoldDB" id="A0A401XLW0"/>
<comment type="caution">
    <text evidence="8">The sequence shown here is derived from an EMBL/GenBank/DDBJ whole genome shotgun (WGS) entry which is preliminary data.</text>
</comment>
<dbReference type="RefSeq" id="WP_124398059.1">
    <property type="nucleotide sequence ID" value="NZ_BHZE01000014.1"/>
</dbReference>
<dbReference type="NCBIfam" id="TIGR01870">
    <property type="entry name" value="cas_TM1810_Csm2"/>
    <property type="match status" value="1"/>
</dbReference>
<dbReference type="InterPro" id="IPR010149">
    <property type="entry name" value="CRISPR-assoc_prot_Csm2_III-A"/>
</dbReference>
<evidence type="ECO:0000313" key="8">
    <source>
        <dbReference type="EMBL" id="GCD77997.1"/>
    </source>
</evidence>
<keyword evidence="4" id="KW-0694">RNA-binding</keyword>
<dbReference type="OrthoDB" id="964629at2"/>
<protein>
    <recommendedName>
        <fullName evidence="3">CRISPR system Cms protein Csm2</fullName>
    </recommendedName>
    <alternativeName>
        <fullName evidence="6">CRISPR type III A-associated protein Csm2</fullName>
    </alternativeName>
</protein>
<dbReference type="Pfam" id="PF03750">
    <property type="entry name" value="Csm2_III-A"/>
    <property type="match status" value="1"/>
</dbReference>
<evidence type="ECO:0000256" key="1">
    <source>
        <dbReference type="ARBA" id="ARBA00003640"/>
    </source>
</evidence>
<gene>
    <name evidence="8" type="ORF">JCM31826_14790</name>
</gene>
<organism evidence="8 9">
    <name type="scientific">Thermaurantimonas aggregans</name>
    <dbReference type="NCBI Taxonomy" id="2173829"/>
    <lineage>
        <taxon>Bacteria</taxon>
        <taxon>Pseudomonadati</taxon>
        <taxon>Bacteroidota</taxon>
        <taxon>Flavobacteriia</taxon>
        <taxon>Flavobacteriales</taxon>
        <taxon>Schleiferiaceae</taxon>
        <taxon>Thermaurantimonas</taxon>
    </lineage>
</organism>
<dbReference type="EMBL" id="BHZE01000014">
    <property type="protein sequence ID" value="GCD77997.1"/>
    <property type="molecule type" value="Genomic_DNA"/>
</dbReference>
<evidence type="ECO:0000256" key="3">
    <source>
        <dbReference type="ARBA" id="ARBA00016118"/>
    </source>
</evidence>
<feature type="compositionally biased region" description="Polar residues" evidence="7">
    <location>
        <begin position="1"/>
        <end position="11"/>
    </location>
</feature>
<sequence>MAPNNTSNSPNPKRDQSNNKKEVNQQTEKWNVKTEWITNGMDKEADKFCEKFGEHLATREKLSTSQLRNFYGELKRIQLNGVEKNKQNIQLLRPKLAYNAARKTNEGNSNAGKTFYNALKNIFRQVNLTEEKNFINFVSLIEAILAYHKYYGGK</sequence>
<name>A0A401XLW0_9FLAO</name>
<comment type="function">
    <text evidence="1">This subunit may be involved in monitoring complementarity of crRNA and target RNA.</text>
</comment>
<feature type="compositionally biased region" description="Basic and acidic residues" evidence="7">
    <location>
        <begin position="12"/>
        <end position="23"/>
    </location>
</feature>
<comment type="similarity">
    <text evidence="2">Belongs to the CRISPR-associated Csm2 family.</text>
</comment>
<dbReference type="GO" id="GO:0051607">
    <property type="term" value="P:defense response to virus"/>
    <property type="evidence" value="ECO:0007669"/>
    <property type="project" value="UniProtKB-KW"/>
</dbReference>
<reference evidence="8 9" key="1">
    <citation type="submission" date="2018-11" db="EMBL/GenBank/DDBJ databases">
        <title>Schleiferia aggregans sp. nov., a moderately thermophilic heterotrophic bacterium isolated from microbial mats at a terrestrial hot spring.</title>
        <authorList>
            <person name="Iino T."/>
            <person name="Ohkuma M."/>
            <person name="Haruta S."/>
        </authorList>
    </citation>
    <scope>NUCLEOTIDE SEQUENCE [LARGE SCALE GENOMIC DNA]</scope>
    <source>
        <strain evidence="8 9">LA</strain>
    </source>
</reference>
<evidence type="ECO:0000256" key="5">
    <source>
        <dbReference type="ARBA" id="ARBA00023118"/>
    </source>
</evidence>
<proteinExistence type="inferred from homology"/>
<accession>A0A401XLW0</accession>
<feature type="region of interest" description="Disordered" evidence="7">
    <location>
        <begin position="1"/>
        <end position="30"/>
    </location>
</feature>
<evidence type="ECO:0000256" key="7">
    <source>
        <dbReference type="SAM" id="MobiDB-lite"/>
    </source>
</evidence>
<evidence type="ECO:0000256" key="4">
    <source>
        <dbReference type="ARBA" id="ARBA00022884"/>
    </source>
</evidence>
<evidence type="ECO:0000313" key="9">
    <source>
        <dbReference type="Proteomes" id="UP000286715"/>
    </source>
</evidence>
<keyword evidence="9" id="KW-1185">Reference proteome</keyword>
<evidence type="ECO:0000256" key="2">
    <source>
        <dbReference type="ARBA" id="ARBA00006896"/>
    </source>
</evidence>